<name>A0A087TJX0_STEMI</name>
<gene>
    <name evidence="2" type="ORF">X975_01275</name>
</gene>
<dbReference type="Proteomes" id="UP000054359">
    <property type="component" value="Unassembled WGS sequence"/>
</dbReference>
<keyword evidence="3" id="KW-1185">Reference proteome</keyword>
<feature type="non-terminal residue" evidence="2">
    <location>
        <position position="484"/>
    </location>
</feature>
<reference evidence="2 3" key="1">
    <citation type="submission" date="2013-11" db="EMBL/GenBank/DDBJ databases">
        <title>Genome sequencing of Stegodyphus mimosarum.</title>
        <authorList>
            <person name="Bechsgaard J."/>
        </authorList>
    </citation>
    <scope>NUCLEOTIDE SEQUENCE [LARGE SCALE GENOMIC DNA]</scope>
</reference>
<proteinExistence type="predicted"/>
<accession>A0A087TJX0</accession>
<dbReference type="EMBL" id="KK115557">
    <property type="protein sequence ID" value="KFM65409.1"/>
    <property type="molecule type" value="Genomic_DNA"/>
</dbReference>
<dbReference type="AlphaFoldDB" id="A0A087TJX0"/>
<protein>
    <submittedName>
        <fullName evidence="2">Uncharacterized protein</fullName>
    </submittedName>
</protein>
<feature type="region of interest" description="Disordered" evidence="1">
    <location>
        <begin position="226"/>
        <end position="245"/>
    </location>
</feature>
<sequence length="484" mass="55441">MQLITFHFIDENTVTETEKMGKTNNQRNYLAKNIPYEKETEFYEQKGLENMQSDSEYTLDSDYVPHEIHNTAKSQTFQKFMHDVNNHNENTLSMGTKNNLKPLGKNLKFKTDKNMNKKILHAPNAKENNTKRKILKNAVNSTDSENKNIKEINFKITKGAEKDLKLKPAFKAIKHLPDSQILTTEEKKSKTNIITSAEKATHLKQSTGNCTDENPTQNHKKVTYEQKKENNNSVDTKPRSASNEAQLKVNEIKNTEQDMENISDLPENAINENGCNAIIENETENNISKKLKLHKKLQKNSIQLEMGIKEKIEENSLSKQECISTAKKNSTKNQIKSGENVKLLPKMTKEKGIRDGLKHKKIQEINHFQPKVTLKKHDENDTLCNTEDNKHVRENPKTEELKKELVNNTSSLNGKMTNAFIPPQHLKKNEKKIKPPISKTKRFGMTQQSGGNIIKKIKSTDVLKKDLIQVCIPDQETKNTNEAM</sequence>
<evidence type="ECO:0000313" key="3">
    <source>
        <dbReference type="Proteomes" id="UP000054359"/>
    </source>
</evidence>
<feature type="compositionally biased region" description="Polar residues" evidence="1">
    <location>
        <begin position="231"/>
        <end position="245"/>
    </location>
</feature>
<evidence type="ECO:0000256" key="1">
    <source>
        <dbReference type="SAM" id="MobiDB-lite"/>
    </source>
</evidence>
<evidence type="ECO:0000313" key="2">
    <source>
        <dbReference type="EMBL" id="KFM65409.1"/>
    </source>
</evidence>
<organism evidence="2 3">
    <name type="scientific">Stegodyphus mimosarum</name>
    <name type="common">African social velvet spider</name>
    <dbReference type="NCBI Taxonomy" id="407821"/>
    <lineage>
        <taxon>Eukaryota</taxon>
        <taxon>Metazoa</taxon>
        <taxon>Ecdysozoa</taxon>
        <taxon>Arthropoda</taxon>
        <taxon>Chelicerata</taxon>
        <taxon>Arachnida</taxon>
        <taxon>Araneae</taxon>
        <taxon>Araneomorphae</taxon>
        <taxon>Entelegynae</taxon>
        <taxon>Eresoidea</taxon>
        <taxon>Eresidae</taxon>
        <taxon>Stegodyphus</taxon>
    </lineage>
</organism>